<accession>A0ABU5ZBU5</accession>
<dbReference type="EMBL" id="JAYKBW010000024">
    <property type="protein sequence ID" value="MEB3076444.1"/>
    <property type="molecule type" value="Genomic_DNA"/>
</dbReference>
<organism evidence="1 2">
    <name type="scientific">Capnocytophaga gingivalis</name>
    <dbReference type="NCBI Taxonomy" id="1017"/>
    <lineage>
        <taxon>Bacteria</taxon>
        <taxon>Pseudomonadati</taxon>
        <taxon>Bacteroidota</taxon>
        <taxon>Flavobacteriia</taxon>
        <taxon>Flavobacteriales</taxon>
        <taxon>Flavobacteriaceae</taxon>
        <taxon>Capnocytophaga</taxon>
    </lineage>
</organism>
<evidence type="ECO:0000313" key="1">
    <source>
        <dbReference type="EMBL" id="MEB3076444.1"/>
    </source>
</evidence>
<proteinExistence type="predicted"/>
<name>A0ABU5ZBU5_9FLAO</name>
<comment type="caution">
    <text evidence="1">The sequence shown here is derived from an EMBL/GenBank/DDBJ whole genome shotgun (WGS) entry which is preliminary data.</text>
</comment>
<reference evidence="1 2" key="1">
    <citation type="submission" date="2023-12" db="EMBL/GenBank/DDBJ databases">
        <title>Genomic sequences of Capnocytophaga and Parvimonas strains.</title>
        <authorList>
            <person name="Watt R.M."/>
            <person name="Wang M."/>
            <person name="Yang T."/>
            <person name="Tong W.M."/>
        </authorList>
    </citation>
    <scope>NUCLEOTIDE SEQUENCE [LARGE SCALE GENOMIC DNA]</scope>
    <source>
        <strain evidence="1 2">CCUG 13096</strain>
    </source>
</reference>
<protein>
    <recommendedName>
        <fullName evidence="3">Restriction endonuclease</fullName>
    </recommendedName>
</protein>
<sequence length="196" mass="22653">MIRKNVQKSFPNHLNSCTTTSNSLYVADYTEETKDKPIKRGTELFVASPPSDINYFTVNNSCNLKIDGIPFDNKSFTYPNGNTASQCECVIYPHISNDESWILFLELKYSNKKKNNKHNLNKAQKQLFETQDYYRSQGVFNKNNTCYLLASLPMQHPPFAHISLTQPYLSAMKKRHNVVIRYQNSVEIIDDKKINV</sequence>
<keyword evidence="2" id="KW-1185">Reference proteome</keyword>
<dbReference type="RefSeq" id="WP_323984414.1">
    <property type="nucleotide sequence ID" value="NZ_JAYKBW010000024.1"/>
</dbReference>
<evidence type="ECO:0000313" key="2">
    <source>
        <dbReference type="Proteomes" id="UP001311730"/>
    </source>
</evidence>
<gene>
    <name evidence="1" type="ORF">VJJ08_14260</name>
</gene>
<dbReference type="Proteomes" id="UP001311730">
    <property type="component" value="Unassembled WGS sequence"/>
</dbReference>
<evidence type="ECO:0008006" key="3">
    <source>
        <dbReference type="Google" id="ProtNLM"/>
    </source>
</evidence>